<dbReference type="EMBL" id="LXQA010011592">
    <property type="protein sequence ID" value="MCH87129.1"/>
    <property type="molecule type" value="Genomic_DNA"/>
</dbReference>
<organism evidence="1 2">
    <name type="scientific">Trifolium medium</name>
    <dbReference type="NCBI Taxonomy" id="97028"/>
    <lineage>
        <taxon>Eukaryota</taxon>
        <taxon>Viridiplantae</taxon>
        <taxon>Streptophyta</taxon>
        <taxon>Embryophyta</taxon>
        <taxon>Tracheophyta</taxon>
        <taxon>Spermatophyta</taxon>
        <taxon>Magnoliopsida</taxon>
        <taxon>eudicotyledons</taxon>
        <taxon>Gunneridae</taxon>
        <taxon>Pentapetalae</taxon>
        <taxon>rosids</taxon>
        <taxon>fabids</taxon>
        <taxon>Fabales</taxon>
        <taxon>Fabaceae</taxon>
        <taxon>Papilionoideae</taxon>
        <taxon>50 kb inversion clade</taxon>
        <taxon>NPAAA clade</taxon>
        <taxon>Hologalegina</taxon>
        <taxon>IRL clade</taxon>
        <taxon>Trifolieae</taxon>
        <taxon>Trifolium</taxon>
    </lineage>
</organism>
<dbReference type="Proteomes" id="UP000265520">
    <property type="component" value="Unassembled WGS sequence"/>
</dbReference>
<gene>
    <name evidence="1" type="ORF">A2U01_0007994</name>
</gene>
<reference evidence="1 2" key="1">
    <citation type="journal article" date="2018" name="Front. Plant Sci.">
        <title>Red Clover (Trifolium pratense) and Zigzag Clover (T. medium) - A Picture of Genomic Similarities and Differences.</title>
        <authorList>
            <person name="Dluhosova J."/>
            <person name="Istvanek J."/>
            <person name="Nedelnik J."/>
            <person name="Repkova J."/>
        </authorList>
    </citation>
    <scope>NUCLEOTIDE SEQUENCE [LARGE SCALE GENOMIC DNA]</scope>
    <source>
        <strain evidence="2">cv. 10/8</strain>
        <tissue evidence="1">Leaf</tissue>
    </source>
</reference>
<name>A0A392MJ85_9FABA</name>
<feature type="non-terminal residue" evidence="1">
    <location>
        <position position="1"/>
    </location>
</feature>
<proteinExistence type="predicted"/>
<evidence type="ECO:0000313" key="2">
    <source>
        <dbReference type="Proteomes" id="UP000265520"/>
    </source>
</evidence>
<comment type="caution">
    <text evidence="1">The sequence shown here is derived from an EMBL/GenBank/DDBJ whole genome shotgun (WGS) entry which is preliminary data.</text>
</comment>
<sequence>CGSLSVDFLATVAAYPKPDESDHGLIPTTIITTAIGRG</sequence>
<evidence type="ECO:0000313" key="1">
    <source>
        <dbReference type="EMBL" id="MCH87129.1"/>
    </source>
</evidence>
<keyword evidence="2" id="KW-1185">Reference proteome</keyword>
<accession>A0A392MJ85</accession>
<dbReference type="AlphaFoldDB" id="A0A392MJ85"/>
<protein>
    <submittedName>
        <fullName evidence="1">Uncharacterized protein</fullName>
    </submittedName>
</protein>